<dbReference type="EMBL" id="ML976982">
    <property type="protein sequence ID" value="KAF1960697.1"/>
    <property type="molecule type" value="Genomic_DNA"/>
</dbReference>
<dbReference type="InterPro" id="IPR000917">
    <property type="entry name" value="Sulfatase_N"/>
</dbReference>
<reference evidence="3" key="1">
    <citation type="journal article" date="2020" name="Stud. Mycol.">
        <title>101 Dothideomycetes genomes: a test case for predicting lifestyles and emergence of pathogens.</title>
        <authorList>
            <person name="Haridas S."/>
            <person name="Albert R."/>
            <person name="Binder M."/>
            <person name="Bloem J."/>
            <person name="Labutti K."/>
            <person name="Salamov A."/>
            <person name="Andreopoulos B."/>
            <person name="Baker S."/>
            <person name="Barry K."/>
            <person name="Bills G."/>
            <person name="Bluhm B."/>
            <person name="Cannon C."/>
            <person name="Castanera R."/>
            <person name="Culley D."/>
            <person name="Daum C."/>
            <person name="Ezra D."/>
            <person name="Gonzalez J."/>
            <person name="Henrissat B."/>
            <person name="Kuo A."/>
            <person name="Liang C."/>
            <person name="Lipzen A."/>
            <person name="Lutzoni F."/>
            <person name="Magnuson J."/>
            <person name="Mondo S."/>
            <person name="Nolan M."/>
            <person name="Ohm R."/>
            <person name="Pangilinan J."/>
            <person name="Park H.-J."/>
            <person name="Ramirez L."/>
            <person name="Alfaro M."/>
            <person name="Sun H."/>
            <person name="Tritt A."/>
            <person name="Yoshinaga Y."/>
            <person name="Zwiers L.-H."/>
            <person name="Turgeon B."/>
            <person name="Goodwin S."/>
            <person name="Spatafora J."/>
            <person name="Crous P."/>
            <person name="Grigoriev I."/>
        </authorList>
    </citation>
    <scope>NUCLEOTIDE SEQUENCE</scope>
    <source>
        <strain evidence="3">CBS 675.92</strain>
    </source>
</reference>
<dbReference type="PANTHER" id="PTHR43108:SF8">
    <property type="entry name" value="SD21168P"/>
    <property type="match status" value="1"/>
</dbReference>
<dbReference type="GO" id="GO:0005539">
    <property type="term" value="F:glycosaminoglycan binding"/>
    <property type="evidence" value="ECO:0007669"/>
    <property type="project" value="TreeGrafter"/>
</dbReference>
<evidence type="ECO:0000259" key="2">
    <source>
        <dbReference type="Pfam" id="PF00884"/>
    </source>
</evidence>
<dbReference type="Gene3D" id="3.40.720.10">
    <property type="entry name" value="Alkaline Phosphatase, subunit A"/>
    <property type="match status" value="2"/>
</dbReference>
<evidence type="ECO:0000256" key="1">
    <source>
        <dbReference type="ARBA" id="ARBA00008779"/>
    </source>
</evidence>
<organism evidence="3 4">
    <name type="scientific">Byssothecium circinans</name>
    <dbReference type="NCBI Taxonomy" id="147558"/>
    <lineage>
        <taxon>Eukaryota</taxon>
        <taxon>Fungi</taxon>
        <taxon>Dikarya</taxon>
        <taxon>Ascomycota</taxon>
        <taxon>Pezizomycotina</taxon>
        <taxon>Dothideomycetes</taxon>
        <taxon>Pleosporomycetidae</taxon>
        <taxon>Pleosporales</taxon>
        <taxon>Massarineae</taxon>
        <taxon>Massarinaceae</taxon>
        <taxon>Byssothecium</taxon>
    </lineage>
</organism>
<keyword evidence="4" id="KW-1185">Reference proteome</keyword>
<protein>
    <submittedName>
        <fullName evidence="3">Alkaline phosphatase-like protein</fullName>
    </submittedName>
</protein>
<dbReference type="Pfam" id="PF00884">
    <property type="entry name" value="Sulfatase"/>
    <property type="match status" value="1"/>
</dbReference>
<dbReference type="Proteomes" id="UP000800035">
    <property type="component" value="Unassembled WGS sequence"/>
</dbReference>
<dbReference type="PANTHER" id="PTHR43108">
    <property type="entry name" value="N-ACETYLGLUCOSAMINE-6-SULFATASE FAMILY MEMBER"/>
    <property type="match status" value="1"/>
</dbReference>
<dbReference type="AlphaFoldDB" id="A0A6A5UHZ8"/>
<evidence type="ECO:0000313" key="3">
    <source>
        <dbReference type="EMBL" id="KAF1960697.1"/>
    </source>
</evidence>
<comment type="similarity">
    <text evidence="1">Belongs to the sulfatase family.</text>
</comment>
<dbReference type="OrthoDB" id="96314at2759"/>
<sequence length="442" mass="49591">MWKAQVPSGDPVAAEVLMARANNANVTVKLKPNIVFIFTDDQDYHANSLDSMKALQEELVEQGTLFTNHYATVTVCCRVRLHILNSIGQQSLTSTNRGGYGKFAAAKEDDDYLPHWLNKAGYRTEYVGKLLNGNNMVNYNPAPKGWGHIDCLLDPYTNVHNSVVMSENGARPKWYRGYQQTDVVRIKACISPTLCSGLKLKCDLHQSLARLETLVKEDDPFFLMIAPTAPHVENIVDPPTPPARYFGSFPNMTTPRTPNWNPKDDYQKSKPSWVGKLPLMNQTGRGNTEIQAAPEGDAGQPGLFSGNDYKTMRVVSKKSSWMYSRWCTHDTELYNTTEDPYELTNLANSTDPAIKRVMMRMNALLLVGKSCTQDTCCKPWSVLQSPNASSDKPVETLDDSLDPKYDEYYASFPQVNIKECLTLLETSNERPYYPPDAEKGFG</sequence>
<dbReference type="GO" id="GO:0008449">
    <property type="term" value="F:N-acetylglucosamine-6-sulfatase activity"/>
    <property type="evidence" value="ECO:0007669"/>
    <property type="project" value="TreeGrafter"/>
</dbReference>
<name>A0A6A5UHZ8_9PLEO</name>
<dbReference type="InterPro" id="IPR017850">
    <property type="entry name" value="Alkaline_phosphatase_core_sf"/>
</dbReference>
<gene>
    <name evidence="3" type="ORF">CC80DRAFT_544100</name>
</gene>
<feature type="domain" description="Sulfatase N-terminal" evidence="2">
    <location>
        <begin position="32"/>
        <end position="255"/>
    </location>
</feature>
<proteinExistence type="inferred from homology"/>
<evidence type="ECO:0000313" key="4">
    <source>
        <dbReference type="Proteomes" id="UP000800035"/>
    </source>
</evidence>
<dbReference type="SUPFAM" id="SSF53649">
    <property type="entry name" value="Alkaline phosphatase-like"/>
    <property type="match status" value="1"/>
</dbReference>
<accession>A0A6A5UHZ8</accession>